<name>A0A9P6D4Z3_PLEER</name>
<proteinExistence type="predicted"/>
<dbReference type="Proteomes" id="UP000807025">
    <property type="component" value="Unassembled WGS sequence"/>
</dbReference>
<accession>A0A9P6D4Z3</accession>
<comment type="caution">
    <text evidence="1">The sequence shown here is derived from an EMBL/GenBank/DDBJ whole genome shotgun (WGS) entry which is preliminary data.</text>
</comment>
<dbReference type="OrthoDB" id="3068303at2759"/>
<protein>
    <submittedName>
        <fullName evidence="1">Uncharacterized protein</fullName>
    </submittedName>
</protein>
<reference evidence="1" key="1">
    <citation type="submission" date="2020-11" db="EMBL/GenBank/DDBJ databases">
        <authorList>
            <consortium name="DOE Joint Genome Institute"/>
            <person name="Ahrendt S."/>
            <person name="Riley R."/>
            <person name="Andreopoulos W."/>
            <person name="Labutti K."/>
            <person name="Pangilinan J."/>
            <person name="Ruiz-Duenas F.J."/>
            <person name="Barrasa J.M."/>
            <person name="Sanchez-Garcia M."/>
            <person name="Camarero S."/>
            <person name="Miyauchi S."/>
            <person name="Serrano A."/>
            <person name="Linde D."/>
            <person name="Babiker R."/>
            <person name="Drula E."/>
            <person name="Ayuso-Fernandez I."/>
            <person name="Pacheco R."/>
            <person name="Padilla G."/>
            <person name="Ferreira P."/>
            <person name="Barriuso J."/>
            <person name="Kellner H."/>
            <person name="Castanera R."/>
            <person name="Alfaro M."/>
            <person name="Ramirez L."/>
            <person name="Pisabarro A.G."/>
            <person name="Kuo A."/>
            <person name="Tritt A."/>
            <person name="Lipzen A."/>
            <person name="He G."/>
            <person name="Yan M."/>
            <person name="Ng V."/>
            <person name="Cullen D."/>
            <person name="Martin F."/>
            <person name="Rosso M.-N."/>
            <person name="Henrissat B."/>
            <person name="Hibbett D."/>
            <person name="Martinez A.T."/>
            <person name="Grigoriev I.V."/>
        </authorList>
    </citation>
    <scope>NUCLEOTIDE SEQUENCE</scope>
    <source>
        <strain evidence="1">ATCC 90797</strain>
    </source>
</reference>
<evidence type="ECO:0000313" key="2">
    <source>
        <dbReference type="Proteomes" id="UP000807025"/>
    </source>
</evidence>
<keyword evidence="2" id="KW-1185">Reference proteome</keyword>
<organism evidence="1 2">
    <name type="scientific">Pleurotus eryngii</name>
    <name type="common">Boletus of the steppes</name>
    <dbReference type="NCBI Taxonomy" id="5323"/>
    <lineage>
        <taxon>Eukaryota</taxon>
        <taxon>Fungi</taxon>
        <taxon>Dikarya</taxon>
        <taxon>Basidiomycota</taxon>
        <taxon>Agaricomycotina</taxon>
        <taxon>Agaricomycetes</taxon>
        <taxon>Agaricomycetidae</taxon>
        <taxon>Agaricales</taxon>
        <taxon>Pleurotineae</taxon>
        <taxon>Pleurotaceae</taxon>
        <taxon>Pleurotus</taxon>
    </lineage>
</organism>
<gene>
    <name evidence="1" type="ORF">BDN71DRAFT_1432906</name>
</gene>
<sequence>MSEDFHSTLDRPFKIKEGKCGHIQSGSLCHERNEGAIAARGGFSDVLHACLQASSSKDMNLGFKACKAFTGQSFLKGKHGVQLQRQMKGPPTDTPPVLACYMLHISLGSIANIPVDVPFGLSDTWLVEKMLISDKCNNPYISIQYLDAPQTEETLKRWTTTTKALRTILSNGLQMNSSKSDDYKNWGPKTTAIPKGPSNEDVLKVVNLGSNVPNEHCMFQVLAESEHAVV</sequence>
<dbReference type="AlphaFoldDB" id="A0A9P6D4Z3"/>
<dbReference type="EMBL" id="MU154594">
    <property type="protein sequence ID" value="KAF9492861.1"/>
    <property type="molecule type" value="Genomic_DNA"/>
</dbReference>
<evidence type="ECO:0000313" key="1">
    <source>
        <dbReference type="EMBL" id="KAF9492861.1"/>
    </source>
</evidence>